<dbReference type="Proteomes" id="UP001220610">
    <property type="component" value="Chromosome"/>
</dbReference>
<feature type="transmembrane region" description="Helical" evidence="1">
    <location>
        <begin position="71"/>
        <end position="90"/>
    </location>
</feature>
<proteinExistence type="predicted"/>
<feature type="transmembrane region" description="Helical" evidence="1">
    <location>
        <begin position="226"/>
        <end position="245"/>
    </location>
</feature>
<dbReference type="EMBL" id="CP119311">
    <property type="protein sequence ID" value="WEK37585.1"/>
    <property type="molecule type" value="Genomic_DNA"/>
</dbReference>
<feature type="transmembrane region" description="Helical" evidence="1">
    <location>
        <begin position="152"/>
        <end position="172"/>
    </location>
</feature>
<feature type="transmembrane region" description="Helical" evidence="1">
    <location>
        <begin position="47"/>
        <end position="64"/>
    </location>
</feature>
<feature type="transmembrane region" description="Helical" evidence="1">
    <location>
        <begin position="192"/>
        <end position="214"/>
    </location>
</feature>
<evidence type="ECO:0000313" key="3">
    <source>
        <dbReference type="Proteomes" id="UP001220610"/>
    </source>
</evidence>
<feature type="transmembrane region" description="Helical" evidence="1">
    <location>
        <begin position="102"/>
        <end position="122"/>
    </location>
</feature>
<organism evidence="2 3">
    <name type="scientific">Candidatus Pseudobacter hemicellulosilyticus</name>
    <dbReference type="NCBI Taxonomy" id="3121375"/>
    <lineage>
        <taxon>Bacteria</taxon>
        <taxon>Pseudomonadati</taxon>
        <taxon>Bacteroidota</taxon>
        <taxon>Chitinophagia</taxon>
        <taxon>Chitinophagales</taxon>
        <taxon>Chitinophagaceae</taxon>
        <taxon>Pseudobacter</taxon>
    </lineage>
</organism>
<gene>
    <name evidence="2" type="ORF">P0Y53_08725</name>
</gene>
<keyword evidence="1" id="KW-1133">Transmembrane helix</keyword>
<protein>
    <submittedName>
        <fullName evidence="2">Uncharacterized protein</fullName>
    </submittedName>
</protein>
<feature type="transmembrane region" description="Helical" evidence="1">
    <location>
        <begin position="12"/>
        <end position="41"/>
    </location>
</feature>
<accession>A0AAJ5WVJ4</accession>
<name>A0AAJ5WVJ4_9BACT</name>
<dbReference type="AlphaFoldDB" id="A0AAJ5WVJ4"/>
<evidence type="ECO:0000313" key="2">
    <source>
        <dbReference type="EMBL" id="WEK37585.1"/>
    </source>
</evidence>
<keyword evidence="1" id="KW-0472">Membrane</keyword>
<evidence type="ECO:0000256" key="1">
    <source>
        <dbReference type="SAM" id="Phobius"/>
    </source>
</evidence>
<sequence length="410" mass="47783">MAINKYLPFAILYFFFNTAGLPHGLTWMTILCPWLYCWIFWTQKKEPLWPFWLLLSPFVILHFIHGVEPKAYLVSFLNLTAVYIFARAFHVYARRVADWERILQVILVLNFALCLLAIPFYFTPWWDLFWIEQYLTEGFDSFRRLKLFTYEASYYATLFVPVFFFFLLKILLKQNRIPVWLLLPMLALPYLLSFSIGVLASIFFCIGLLILVYAPQLLKRRRVMNALLLTGSLLMVGLSLLAIFYPGNPLFVRIENILTGHDSSGKGRTSEAFMLAKAMIALKSECWGIGFGQIKILGESIVRNYYNYDAAYAITLPNASAETLAVTGWAGFVLRLLITVGLFFYTRVWRNYFRFLLFAFVFLYQFTGSYITSQVEYMIWILAFTNIFPEFDVPRATVRLAPKTVTNDEQ</sequence>
<keyword evidence="1" id="KW-0812">Transmembrane</keyword>
<reference evidence="2" key="1">
    <citation type="submission" date="2023-03" db="EMBL/GenBank/DDBJ databases">
        <title>Andean soil-derived lignocellulolytic bacterial consortium as a source of novel taxa and putative plastic-active enzymes.</title>
        <authorList>
            <person name="Diaz-Garcia L."/>
            <person name="Chuvochina M."/>
            <person name="Feuerriegel G."/>
            <person name="Bunk B."/>
            <person name="Sproer C."/>
            <person name="Streit W.R."/>
            <person name="Rodriguez L.M."/>
            <person name="Overmann J."/>
            <person name="Jimenez D.J."/>
        </authorList>
    </citation>
    <scope>NUCLEOTIDE SEQUENCE</scope>
    <source>
        <strain evidence="2">MAG 7</strain>
    </source>
</reference>
<feature type="transmembrane region" description="Helical" evidence="1">
    <location>
        <begin position="326"/>
        <end position="345"/>
    </location>
</feature>
<feature type="transmembrane region" description="Helical" evidence="1">
    <location>
        <begin position="352"/>
        <end position="371"/>
    </location>
</feature>